<gene>
    <name evidence="3" type="ORF">JKF63_05292</name>
</gene>
<dbReference type="InterPro" id="IPR000555">
    <property type="entry name" value="JAMM/MPN+_dom"/>
</dbReference>
<dbReference type="PANTHER" id="PTHR10410">
    <property type="entry name" value="EUKARYOTIC TRANSLATION INITIATION FACTOR 3 -RELATED"/>
    <property type="match status" value="1"/>
</dbReference>
<protein>
    <recommendedName>
        <fullName evidence="2">MPN domain-containing protein</fullName>
    </recommendedName>
</protein>
<dbReference type="SUPFAM" id="SSF102712">
    <property type="entry name" value="JAB1/MPN domain"/>
    <property type="match status" value="1"/>
</dbReference>
<evidence type="ECO:0000313" key="3">
    <source>
        <dbReference type="EMBL" id="KAG5508793.1"/>
    </source>
</evidence>
<dbReference type="CDD" id="cd08069">
    <property type="entry name" value="MPN_RPN11_CSN5"/>
    <property type="match status" value="1"/>
</dbReference>
<dbReference type="FunFam" id="3.40.140.10:FF:000112">
    <property type="entry name" value="Mov34/MPN/PAD-1 metallopeptidase, putative"/>
    <property type="match status" value="1"/>
</dbReference>
<dbReference type="Gene3D" id="3.40.140.10">
    <property type="entry name" value="Cytidine Deaminase, domain 2"/>
    <property type="match status" value="1"/>
</dbReference>
<proteinExistence type="predicted"/>
<organism evidence="3 4">
    <name type="scientific">Porcisia hertigi</name>
    <dbReference type="NCBI Taxonomy" id="2761500"/>
    <lineage>
        <taxon>Eukaryota</taxon>
        <taxon>Discoba</taxon>
        <taxon>Euglenozoa</taxon>
        <taxon>Kinetoplastea</taxon>
        <taxon>Metakinetoplastina</taxon>
        <taxon>Trypanosomatida</taxon>
        <taxon>Trypanosomatidae</taxon>
        <taxon>Leishmaniinae</taxon>
        <taxon>Porcisia</taxon>
    </lineage>
</organism>
<dbReference type="GeneID" id="94291336"/>
<dbReference type="AlphaFoldDB" id="A0A836LIS5"/>
<accession>A0A836LIS5</accession>
<keyword evidence="4" id="KW-1185">Reference proteome</keyword>
<feature type="region of interest" description="Disordered" evidence="1">
    <location>
        <begin position="432"/>
        <end position="465"/>
    </location>
</feature>
<name>A0A836LIS5_9TRYP</name>
<dbReference type="GO" id="GO:0008237">
    <property type="term" value="F:metallopeptidase activity"/>
    <property type="evidence" value="ECO:0007669"/>
    <property type="project" value="InterPro"/>
</dbReference>
<dbReference type="RefSeq" id="XP_067758261.1">
    <property type="nucleotide sequence ID" value="XM_067901259.1"/>
</dbReference>
<evidence type="ECO:0000259" key="2">
    <source>
        <dbReference type="PROSITE" id="PS50249"/>
    </source>
</evidence>
<feature type="domain" description="MPN" evidence="2">
    <location>
        <begin position="70"/>
        <end position="217"/>
    </location>
</feature>
<comment type="caution">
    <text evidence="3">The sequence shown here is derived from an EMBL/GenBank/DDBJ whole genome shotgun (WGS) entry which is preliminary data.</text>
</comment>
<sequence>MSTNSANLAHPLPGDSQGSHCTTAPGGLNRKLHNSVLVASDAYWIPDLAHMESARRKKPWRSDSLFFESVSVSLTATVKMFLHATRGCPDVSHGRFNWFEVMGLLIGHFKNRDFIVTDSFSLPVAASEVECSMTEASQIYMANYLEYHRRLGKAEPGCVGWYHTHPGYSCFLSGIDVATQQDSQRMHDPWLALVIDPVETLRSGQFSMRAFRTYPEGGCAQGQRAPNISHSAAEEGHPGVSSFDPTASTIPAEHGLLPPGNRVKEFGMHADRYYELPLRMVQSARDAPLWALLQRHFWSLSLSLTFPFAPSTRTCHSCSAKFAKVISALAAQVQDPCPHEGRGLTRDSSARGSVVGGRSLLYRSSRDVGNAQGCNDDDTRVSADDTAEVEQRLLAIAGEMLRARAESFSLISALPSVHTEVSAALRAVAAAARPASENRVQSRKSSGSACSTRKETSFPSVVTAPRDKLIEMEEV</sequence>
<dbReference type="EMBL" id="JAFJZO010000016">
    <property type="protein sequence ID" value="KAG5508793.1"/>
    <property type="molecule type" value="Genomic_DNA"/>
</dbReference>
<dbReference type="OrthoDB" id="605656at2759"/>
<feature type="region of interest" description="Disordered" evidence="1">
    <location>
        <begin position="1"/>
        <end position="25"/>
    </location>
</feature>
<dbReference type="Pfam" id="PF01398">
    <property type="entry name" value="JAB"/>
    <property type="match status" value="1"/>
</dbReference>
<dbReference type="InterPro" id="IPR037518">
    <property type="entry name" value="MPN"/>
</dbReference>
<evidence type="ECO:0000313" key="4">
    <source>
        <dbReference type="Proteomes" id="UP000674318"/>
    </source>
</evidence>
<dbReference type="Proteomes" id="UP000674318">
    <property type="component" value="Unassembled WGS sequence"/>
</dbReference>
<dbReference type="KEGG" id="phet:94291336"/>
<reference evidence="3 4" key="1">
    <citation type="submission" date="2021-02" db="EMBL/GenBank/DDBJ databases">
        <title>Porcisia hertigi Genome sequencing and assembly.</title>
        <authorList>
            <person name="Almutairi H."/>
            <person name="Gatherer D."/>
        </authorList>
    </citation>
    <scope>NUCLEOTIDE SEQUENCE [LARGE SCALE GENOMIC DNA]</scope>
    <source>
        <strain evidence="3 4">C119</strain>
    </source>
</reference>
<evidence type="ECO:0000256" key="1">
    <source>
        <dbReference type="SAM" id="MobiDB-lite"/>
    </source>
</evidence>
<dbReference type="PROSITE" id="PS50249">
    <property type="entry name" value="MPN"/>
    <property type="match status" value="1"/>
</dbReference>
<dbReference type="SMART" id="SM00232">
    <property type="entry name" value="JAB_MPN"/>
    <property type="match status" value="1"/>
</dbReference>
<dbReference type="InterPro" id="IPR050242">
    <property type="entry name" value="JAMM_MPN+_peptidase_M67A"/>
</dbReference>